<proteinExistence type="predicted"/>
<organism evidence="1 2">
    <name type="scientific">Pseudomonas citronellolis</name>
    <dbReference type="NCBI Taxonomy" id="53408"/>
    <lineage>
        <taxon>Bacteria</taxon>
        <taxon>Pseudomonadati</taxon>
        <taxon>Pseudomonadota</taxon>
        <taxon>Gammaproteobacteria</taxon>
        <taxon>Pseudomonadales</taxon>
        <taxon>Pseudomonadaceae</taxon>
        <taxon>Pseudomonas</taxon>
    </lineage>
</organism>
<feature type="non-terminal residue" evidence="1">
    <location>
        <position position="73"/>
    </location>
</feature>
<name>A0AAW6PGV9_9PSED</name>
<sequence>MNDSLHLLDATAQAQLVYRGEVTPLELVDAAIARIEAHDPALNSVIWRQFELARERARGPLPGGPFRGVPFLL</sequence>
<protein>
    <submittedName>
        <fullName evidence="1">Amidase</fullName>
    </submittedName>
</protein>
<reference evidence="1" key="1">
    <citation type="submission" date="2023-03" db="EMBL/GenBank/DDBJ databases">
        <title>Draft assemblies of triclosan tolerant bacteria isolated from returned activated sludge.</title>
        <authorList>
            <person name="Van Hamelsveld S."/>
        </authorList>
    </citation>
    <scope>NUCLEOTIDE SEQUENCE</scope>
    <source>
        <strain evidence="1">GW210015_S63</strain>
    </source>
</reference>
<accession>A0AAW6PGV9</accession>
<dbReference type="InterPro" id="IPR036928">
    <property type="entry name" value="AS_sf"/>
</dbReference>
<dbReference type="Proteomes" id="UP001220662">
    <property type="component" value="Unassembled WGS sequence"/>
</dbReference>
<dbReference type="Gene3D" id="3.90.1300.10">
    <property type="entry name" value="Amidase signature (AS) domain"/>
    <property type="match status" value="1"/>
</dbReference>
<dbReference type="SUPFAM" id="SSF75304">
    <property type="entry name" value="Amidase signature (AS) enzymes"/>
    <property type="match status" value="1"/>
</dbReference>
<comment type="caution">
    <text evidence="1">The sequence shown here is derived from an EMBL/GenBank/DDBJ whole genome shotgun (WGS) entry which is preliminary data.</text>
</comment>
<gene>
    <name evidence="1" type="ORF">P3W55_31975</name>
</gene>
<dbReference type="AlphaFoldDB" id="A0AAW6PGV9"/>
<evidence type="ECO:0000313" key="2">
    <source>
        <dbReference type="Proteomes" id="UP001220662"/>
    </source>
</evidence>
<dbReference type="EMBL" id="JARJLR010000530">
    <property type="protein sequence ID" value="MDF3846339.1"/>
    <property type="molecule type" value="Genomic_DNA"/>
</dbReference>
<evidence type="ECO:0000313" key="1">
    <source>
        <dbReference type="EMBL" id="MDF3846339.1"/>
    </source>
</evidence>